<dbReference type="SUPFAM" id="SSF51735">
    <property type="entry name" value="NAD(P)-binding Rossmann-fold domains"/>
    <property type="match status" value="1"/>
</dbReference>
<dbReference type="Gene3D" id="3.30.360.10">
    <property type="entry name" value="Dihydrodipicolinate Reductase, domain 2"/>
    <property type="match status" value="1"/>
</dbReference>
<dbReference type="Pfam" id="PF01408">
    <property type="entry name" value="GFO_IDH_MocA"/>
    <property type="match status" value="1"/>
</dbReference>
<evidence type="ECO:0000313" key="6">
    <source>
        <dbReference type="Proteomes" id="UP001319180"/>
    </source>
</evidence>
<dbReference type="InterPro" id="IPR055170">
    <property type="entry name" value="GFO_IDH_MocA-like_dom"/>
</dbReference>
<name>A0AAP2D6V3_9BACT</name>
<protein>
    <submittedName>
        <fullName evidence="5">Gfo/Idh/MocA family oxidoreductase</fullName>
    </submittedName>
</protein>
<dbReference type="PANTHER" id="PTHR22604:SF105">
    <property type="entry name" value="TRANS-1,2-DIHYDROBENZENE-1,2-DIOL DEHYDROGENASE"/>
    <property type="match status" value="1"/>
</dbReference>
<keyword evidence="2" id="KW-0560">Oxidoreductase</keyword>
<dbReference type="Pfam" id="PF22725">
    <property type="entry name" value="GFO_IDH_MocA_C3"/>
    <property type="match status" value="1"/>
</dbReference>
<dbReference type="Proteomes" id="UP001319180">
    <property type="component" value="Unassembled WGS sequence"/>
</dbReference>
<organism evidence="5 6">
    <name type="scientific">Dawidia soli</name>
    <dbReference type="NCBI Taxonomy" id="2782352"/>
    <lineage>
        <taxon>Bacteria</taxon>
        <taxon>Pseudomonadati</taxon>
        <taxon>Bacteroidota</taxon>
        <taxon>Cytophagia</taxon>
        <taxon>Cytophagales</taxon>
        <taxon>Chryseotaleaceae</taxon>
        <taxon>Dawidia</taxon>
    </lineage>
</organism>
<evidence type="ECO:0000256" key="2">
    <source>
        <dbReference type="ARBA" id="ARBA00023002"/>
    </source>
</evidence>
<gene>
    <name evidence="5" type="ORF">KK078_06625</name>
</gene>
<accession>A0AAP2D6V3</accession>
<comment type="similarity">
    <text evidence="1">Belongs to the Gfo/Idh/MocA family.</text>
</comment>
<dbReference type="EMBL" id="JAHESC010000007">
    <property type="protein sequence ID" value="MBT1686222.1"/>
    <property type="molecule type" value="Genomic_DNA"/>
</dbReference>
<comment type="caution">
    <text evidence="5">The sequence shown here is derived from an EMBL/GenBank/DDBJ whole genome shotgun (WGS) entry which is preliminary data.</text>
</comment>
<dbReference type="SUPFAM" id="SSF55347">
    <property type="entry name" value="Glyceraldehyde-3-phosphate dehydrogenase-like, C-terminal domain"/>
    <property type="match status" value="1"/>
</dbReference>
<reference evidence="5 6" key="1">
    <citation type="submission" date="2021-05" db="EMBL/GenBank/DDBJ databases">
        <title>A Polyphasic approach of four new species of the genus Ohtaekwangia: Ohtaekwangia histidinii sp. nov., Ohtaekwangia cretensis sp. nov., Ohtaekwangia indiensis sp. nov., Ohtaekwangia reichenbachii sp. nov. from diverse environment.</title>
        <authorList>
            <person name="Octaviana S."/>
        </authorList>
    </citation>
    <scope>NUCLEOTIDE SEQUENCE [LARGE SCALE GENOMIC DNA]</scope>
    <source>
        <strain evidence="5 6">PWU37</strain>
    </source>
</reference>
<dbReference type="RefSeq" id="WP_254089464.1">
    <property type="nucleotide sequence ID" value="NZ_JAHESC010000007.1"/>
</dbReference>
<dbReference type="InterPro" id="IPR050984">
    <property type="entry name" value="Gfo/Idh/MocA_domain"/>
</dbReference>
<evidence type="ECO:0000256" key="1">
    <source>
        <dbReference type="ARBA" id="ARBA00010928"/>
    </source>
</evidence>
<feature type="domain" description="Gfo/Idh/MocA-like oxidoreductase N-terminal" evidence="3">
    <location>
        <begin position="11"/>
        <end position="129"/>
    </location>
</feature>
<feature type="domain" description="GFO/IDH/MocA-like oxidoreductase" evidence="4">
    <location>
        <begin position="139"/>
        <end position="253"/>
    </location>
</feature>
<dbReference type="InterPro" id="IPR000683">
    <property type="entry name" value="Gfo/Idh/MocA-like_OxRdtase_N"/>
</dbReference>
<dbReference type="GO" id="GO:0016491">
    <property type="term" value="F:oxidoreductase activity"/>
    <property type="evidence" value="ECO:0007669"/>
    <property type="project" value="UniProtKB-KW"/>
</dbReference>
<keyword evidence="6" id="KW-1185">Reference proteome</keyword>
<evidence type="ECO:0000313" key="5">
    <source>
        <dbReference type="EMBL" id="MBT1686222.1"/>
    </source>
</evidence>
<proteinExistence type="inferred from homology"/>
<evidence type="ECO:0000259" key="3">
    <source>
        <dbReference type="Pfam" id="PF01408"/>
    </source>
</evidence>
<dbReference type="InterPro" id="IPR036291">
    <property type="entry name" value="NAD(P)-bd_dom_sf"/>
</dbReference>
<dbReference type="Gene3D" id="3.40.50.720">
    <property type="entry name" value="NAD(P)-binding Rossmann-like Domain"/>
    <property type="match status" value="1"/>
</dbReference>
<dbReference type="PANTHER" id="PTHR22604">
    <property type="entry name" value="OXIDOREDUCTASES"/>
    <property type="match status" value="1"/>
</dbReference>
<sequence>MEEKKIAREKIRWGILGCGKIAHKFANDLKLVDDAVLVAVAARDEARAHTFAQTYGATDIHSTYEALASSPAVDAIYIATPHGFHYEHTMLCLQHRKAVLCEKAFALNRAQAQRMIDYARAQGVFLMEAFWTRFLPQYTRVLEIVDSGVLGEIQWIQAAFGFRPQPPVASRLYDPALGGGSLLDIGIYPVFLAQAILGKPVAIQAMARLHDTGVDEQCVMSLKFANGALASLSSTFVAETPVEAVIAGTEGRLLLKNRFHNAVSTVELAMGKEDPKPVEVHRETGYGYQFEARHVNQCLRQGLTESPVMTHADSLALLETLDAIRRVAGIRYAVDAG</sequence>
<evidence type="ECO:0000259" key="4">
    <source>
        <dbReference type="Pfam" id="PF22725"/>
    </source>
</evidence>
<dbReference type="GO" id="GO:0000166">
    <property type="term" value="F:nucleotide binding"/>
    <property type="evidence" value="ECO:0007669"/>
    <property type="project" value="InterPro"/>
</dbReference>
<dbReference type="AlphaFoldDB" id="A0AAP2D6V3"/>